<reference evidence="8" key="1">
    <citation type="journal article" date="2014" name="Int. J. Syst. Evol. Microbiol.">
        <title>Complete genome sequence of Corynebacterium casei LMG S-19264T (=DSM 44701T), isolated from a smear-ripened cheese.</title>
        <authorList>
            <consortium name="US DOE Joint Genome Institute (JGI-PGF)"/>
            <person name="Walter F."/>
            <person name="Albersmeier A."/>
            <person name="Kalinowski J."/>
            <person name="Ruckert C."/>
        </authorList>
    </citation>
    <scope>NUCLEOTIDE SEQUENCE</scope>
    <source>
        <strain evidence="8">VKM Ac-1069</strain>
    </source>
</reference>
<dbReference type="InterPro" id="IPR009075">
    <property type="entry name" value="AcylCo_DH/oxidase_C"/>
</dbReference>
<dbReference type="PANTHER" id="PTHR43884">
    <property type="entry name" value="ACYL-COA DEHYDROGENASE"/>
    <property type="match status" value="1"/>
</dbReference>
<dbReference type="Gene3D" id="2.40.110.10">
    <property type="entry name" value="Butyryl-CoA Dehydrogenase, subunit A, domain 2"/>
    <property type="match status" value="1"/>
</dbReference>
<comment type="cofactor">
    <cofactor evidence="1">
        <name>FAD</name>
        <dbReference type="ChEBI" id="CHEBI:57692"/>
    </cofactor>
</comment>
<dbReference type="SUPFAM" id="SSF56645">
    <property type="entry name" value="Acyl-CoA dehydrogenase NM domain-like"/>
    <property type="match status" value="1"/>
</dbReference>
<evidence type="ECO:0000313" key="9">
    <source>
        <dbReference type="Proteomes" id="UP001143463"/>
    </source>
</evidence>
<dbReference type="InterPro" id="IPR046373">
    <property type="entry name" value="Acyl-CoA_Oxase/DH_mid-dom_sf"/>
</dbReference>
<dbReference type="Pfam" id="PF02771">
    <property type="entry name" value="Acyl-CoA_dh_N"/>
    <property type="match status" value="1"/>
</dbReference>
<proteinExistence type="inferred from homology"/>
<dbReference type="CDD" id="cd00567">
    <property type="entry name" value="ACAD"/>
    <property type="match status" value="1"/>
</dbReference>
<evidence type="ECO:0000259" key="6">
    <source>
        <dbReference type="Pfam" id="PF00441"/>
    </source>
</evidence>
<dbReference type="InterPro" id="IPR036250">
    <property type="entry name" value="AcylCo_DH-like_C"/>
</dbReference>
<feature type="domain" description="Acyl-CoA dehydrogenase/oxidase C-terminal" evidence="6">
    <location>
        <begin position="226"/>
        <end position="375"/>
    </location>
</feature>
<sequence>MPIDTRAPLLAAPEHEDLRRALRRFLTSAASVTRARAHAEGEEFDRAVWLRLADELGVTGLGIPEEFGGVGFGLTEQAVVLEELGRELYGGPYLASVVLGAAALLAAGDRAAQEKLLPGIAAGETVATLAAAGVDGEWRVGGPTGVVAREREGGWVLDGSCTHVPDATVADVLLVLADTEQGRGLFVLPAGSPGLSVADLSALDQTRRFSRVELRGAAAECAGTPGDGDRVLAAVLDRAAVALGAEQLGGAARCLELAVEYAKVRHQFGEPIGRFQAIKHLCADMYLAVESSRSAVMFASRALDEETAEAGAAASLTKAWCSDAFLQCAGDAMQIHGGIGYTWECDVQLYFKRAQSSKHLFGGPAHHRDTLAARLGL</sequence>
<feature type="domain" description="Acyl-CoA dehydrogenase/oxidase N-terminal" evidence="7">
    <location>
        <begin position="13"/>
        <end position="124"/>
    </location>
</feature>
<evidence type="ECO:0000259" key="7">
    <source>
        <dbReference type="Pfam" id="PF02771"/>
    </source>
</evidence>
<comment type="caution">
    <text evidence="8">The sequence shown here is derived from an EMBL/GenBank/DDBJ whole genome shotgun (WGS) entry which is preliminary data.</text>
</comment>
<dbReference type="AlphaFoldDB" id="A0A9W6NTY8"/>
<protein>
    <submittedName>
        <fullName evidence="8">Acyl-CoA dehydrogenase</fullName>
    </submittedName>
</protein>
<evidence type="ECO:0000256" key="5">
    <source>
        <dbReference type="ARBA" id="ARBA00023002"/>
    </source>
</evidence>
<dbReference type="InterPro" id="IPR013786">
    <property type="entry name" value="AcylCoA_DH/ox_N"/>
</dbReference>
<organism evidence="8 9">
    <name type="scientific">Pseudonocardia halophobica</name>
    <dbReference type="NCBI Taxonomy" id="29401"/>
    <lineage>
        <taxon>Bacteria</taxon>
        <taxon>Bacillati</taxon>
        <taxon>Actinomycetota</taxon>
        <taxon>Actinomycetes</taxon>
        <taxon>Pseudonocardiales</taxon>
        <taxon>Pseudonocardiaceae</taxon>
        <taxon>Pseudonocardia</taxon>
    </lineage>
</organism>
<keyword evidence="3" id="KW-0285">Flavoprotein</keyword>
<dbReference type="Gene3D" id="1.10.540.10">
    <property type="entry name" value="Acyl-CoA dehydrogenase/oxidase, N-terminal domain"/>
    <property type="match status" value="1"/>
</dbReference>
<dbReference type="Pfam" id="PF00441">
    <property type="entry name" value="Acyl-CoA_dh_1"/>
    <property type="match status" value="1"/>
</dbReference>
<dbReference type="GO" id="GO:0050660">
    <property type="term" value="F:flavin adenine dinucleotide binding"/>
    <property type="evidence" value="ECO:0007669"/>
    <property type="project" value="InterPro"/>
</dbReference>
<dbReference type="PANTHER" id="PTHR43884:SF20">
    <property type="entry name" value="ACYL-COA DEHYDROGENASE FADE28"/>
    <property type="match status" value="1"/>
</dbReference>
<dbReference type="InterPro" id="IPR009100">
    <property type="entry name" value="AcylCoA_DH/oxidase_NM_dom_sf"/>
</dbReference>
<evidence type="ECO:0000256" key="4">
    <source>
        <dbReference type="ARBA" id="ARBA00022827"/>
    </source>
</evidence>
<accession>A0A9W6NTY8</accession>
<dbReference type="Gene3D" id="1.20.140.10">
    <property type="entry name" value="Butyryl-CoA Dehydrogenase, subunit A, domain 3"/>
    <property type="match status" value="1"/>
</dbReference>
<evidence type="ECO:0000256" key="3">
    <source>
        <dbReference type="ARBA" id="ARBA00022630"/>
    </source>
</evidence>
<keyword evidence="5" id="KW-0560">Oxidoreductase</keyword>
<evidence type="ECO:0000256" key="2">
    <source>
        <dbReference type="ARBA" id="ARBA00009347"/>
    </source>
</evidence>
<dbReference type="RefSeq" id="WP_231498145.1">
    <property type="nucleotide sequence ID" value="NZ_BAAAUZ010000011.1"/>
</dbReference>
<evidence type="ECO:0000256" key="1">
    <source>
        <dbReference type="ARBA" id="ARBA00001974"/>
    </source>
</evidence>
<dbReference type="GO" id="GO:0003995">
    <property type="term" value="F:acyl-CoA dehydrogenase activity"/>
    <property type="evidence" value="ECO:0007669"/>
    <property type="project" value="TreeGrafter"/>
</dbReference>
<dbReference type="EMBL" id="BSFQ01000003">
    <property type="protein sequence ID" value="GLL09775.1"/>
    <property type="molecule type" value="Genomic_DNA"/>
</dbReference>
<comment type="similarity">
    <text evidence="2">Belongs to the acyl-CoA dehydrogenase family.</text>
</comment>
<keyword evidence="9" id="KW-1185">Reference proteome</keyword>
<keyword evidence="4" id="KW-0274">FAD</keyword>
<name>A0A9W6NTY8_9PSEU</name>
<dbReference type="SUPFAM" id="SSF47203">
    <property type="entry name" value="Acyl-CoA dehydrogenase C-terminal domain-like"/>
    <property type="match status" value="1"/>
</dbReference>
<dbReference type="InterPro" id="IPR037069">
    <property type="entry name" value="AcylCoA_DH/ox_N_sf"/>
</dbReference>
<dbReference type="Proteomes" id="UP001143463">
    <property type="component" value="Unassembled WGS sequence"/>
</dbReference>
<reference evidence="8" key="2">
    <citation type="submission" date="2023-01" db="EMBL/GenBank/DDBJ databases">
        <authorList>
            <person name="Sun Q."/>
            <person name="Evtushenko L."/>
        </authorList>
    </citation>
    <scope>NUCLEOTIDE SEQUENCE</scope>
    <source>
        <strain evidence="8">VKM Ac-1069</strain>
    </source>
</reference>
<evidence type="ECO:0000313" key="8">
    <source>
        <dbReference type="EMBL" id="GLL09775.1"/>
    </source>
</evidence>
<gene>
    <name evidence="8" type="primary">acd_2</name>
    <name evidence="8" type="ORF">GCM10017577_09150</name>
</gene>